<proteinExistence type="predicted"/>
<evidence type="ECO:0000259" key="1">
    <source>
        <dbReference type="SMART" id="SM00487"/>
    </source>
</evidence>
<evidence type="ECO:0000313" key="5">
    <source>
        <dbReference type="Proteomes" id="UP000808906"/>
    </source>
</evidence>
<evidence type="ECO:0000313" key="2">
    <source>
        <dbReference type="EMBL" id="MBM4567235.1"/>
    </source>
</evidence>
<dbReference type="Proteomes" id="UP000608063">
    <property type="component" value="Unassembled WGS sequence"/>
</dbReference>
<dbReference type="InterPro" id="IPR014001">
    <property type="entry name" value="Helicase_ATP-bd"/>
</dbReference>
<evidence type="ECO:0000313" key="4">
    <source>
        <dbReference type="EMBL" id="NKW40089.1"/>
    </source>
</evidence>
<keyword evidence="2" id="KW-0547">Nucleotide-binding</keyword>
<dbReference type="EMBL" id="WVBC01000034">
    <property type="protein sequence ID" value="NKT81652.1"/>
    <property type="molecule type" value="Genomic_DNA"/>
</dbReference>
<dbReference type="EMBL" id="WUXR01000008">
    <property type="protein sequence ID" value="MBM4567235.1"/>
    <property type="molecule type" value="Genomic_DNA"/>
</dbReference>
<dbReference type="RefSeq" id="WP_084846636.1">
    <property type="nucleotide sequence ID" value="NZ_CP095477.1"/>
</dbReference>
<reference evidence="3" key="2">
    <citation type="journal article" date="2020" name="Environ. Microbiol.">
        <title>The novel and transferable erm(51) gene confers Macrolides, Lincosamides, and Streptogramins B (MLSB) resistance to clonal Rhodococcus equi in the environment.</title>
        <authorList>
            <person name="Huber L."/>
            <person name="Giguere S."/>
            <person name="Slovis N.M."/>
            <person name="Alvarez-Narvaez S."/>
            <person name="Hart K.A."/>
            <person name="Greiter M."/>
            <person name="Morris E.R.A."/>
            <person name="Cohen N.D."/>
        </authorList>
    </citation>
    <scope>NUCLEOTIDE SEQUENCE</scope>
    <source>
        <strain evidence="3">Lh_116_1</strain>
        <strain evidence="4">Lh_16_1</strain>
    </source>
</reference>
<dbReference type="InterPro" id="IPR001650">
    <property type="entry name" value="Helicase_C-like"/>
</dbReference>
<evidence type="ECO:0000313" key="3">
    <source>
        <dbReference type="EMBL" id="NKT81652.1"/>
    </source>
</evidence>
<name>A0A9Q2Z3G1_RHOHA</name>
<comment type="caution">
    <text evidence="2">The sequence shown here is derived from an EMBL/GenBank/DDBJ whole genome shotgun (WGS) entry which is preliminary data.</text>
</comment>
<gene>
    <name evidence="2" type="ORF">GS441_17820</name>
    <name evidence="3" type="ORF">GS882_26645</name>
    <name evidence="4" type="ORF">GS947_00280</name>
</gene>
<keyword evidence="2" id="KW-0378">Hydrolase</keyword>
<sequence length="1051" mass="116353">MSTGFDADAIVAGLRPFQQHTVEHVVDRFYGPDRCSRFLVADETGLGKSMVARGVIARAIEHLEDDPAIDRIDVLYVCSNVDLARQNLRRLNVTGGADVPMPGRLGLLAVHSGNLKHRNDNGRKPVNLVSLTPGTSFEKGHQTGRRDERALLFWLLDRHLDMSKRQRNAALKLLRGQVDASRFPDDVEGFIAANADRLDLDIEQRFVAAIRTRVNGTTLLDEFTDLLPGRIPGVRPPKPDPHVVRSLIGRLRTALAHAGVEALEPDLIILDEFQRFTDLLDTKTEAGELAEQLFGYPDARVLLLSATPYKPLTLAGETELGQSHQDQFLSTVNFLAKGARPGLSAEVTEQLDLFRSSIVGRTDARPAVDALEKLLLDVMCRTERPTTEARSMVDERAVLVDGITADDLLDYVALEQLSDLTGARLNIDYWKSVPLFANFMDTYQLGRKLADVLADEDGEAARKAIGRLTRLDPDAVRRLEPLSPGNPRFRRLAGDAAGWEQLLWVPPSLPYLVPGGVFADPAIESMTKKLVFSAWSSTPPAVASLLSYDTDRRIAAASAAASPRSTSLEQIGARLFGNGDSPVVPPRLDFRVRDGKAERMTALALFWPMPHLAERSDPLAAARGARAAVGAAAAEARVAAALRDDLRGLPTSNASEHQRQYWAWPLSQEPGLVYLLRSMDPAELAGALHGHDPAEDEGTQLRPYLRELERLTAERPTHIPEDLAAVTAQLGMHSPANCAWRALGRLGLPSTATEQGRWLAAAVVASGLRSTFNRWQSIVLLDREYPEGSYWQKVLRYCADGNLQALLDEYLFHLATDLGLQSVDDDSLRVLAEAAAQAISLRPARYQATDPLGEHPPIRFPARFAMQYGSKATDESFRPSDIRKSFNSPFWPFVLVSTSAGQEGIDFHPWCHNVAHWNTPSNPVDFEQRDGRVNRFRGHAVRRNIVDAHRTEILGCTEASPWAAAYKLPEPGLDGLIPDWIYLGPHKVIRDVMPYRLSRDTRRLERIKSDAARYRLAFGQPRQEDLMALLEADGVDDESAANLRLDLRPQR</sequence>
<keyword evidence="2" id="KW-0347">Helicase</keyword>
<feature type="domain" description="Helicase ATP-binding" evidence="1">
    <location>
        <begin position="10"/>
        <end position="328"/>
    </location>
</feature>
<organism evidence="2 5">
    <name type="scientific">Rhodococcus hoagii</name>
    <name type="common">Corynebacterium equii</name>
    <dbReference type="NCBI Taxonomy" id="43767"/>
    <lineage>
        <taxon>Bacteria</taxon>
        <taxon>Bacillati</taxon>
        <taxon>Actinomycetota</taxon>
        <taxon>Actinomycetes</taxon>
        <taxon>Mycobacteriales</taxon>
        <taxon>Nocardiaceae</taxon>
        <taxon>Prescottella</taxon>
    </lineage>
</organism>
<dbReference type="Proteomes" id="UP000808906">
    <property type="component" value="Unassembled WGS sequence"/>
</dbReference>
<dbReference type="SUPFAM" id="SSF52540">
    <property type="entry name" value="P-loop containing nucleoside triphosphate hydrolases"/>
    <property type="match status" value="2"/>
</dbReference>
<reference evidence="2" key="1">
    <citation type="submission" date="2019-11" db="EMBL/GenBank/DDBJ databases">
        <title>Spread of Macrolides and rifampicin resistant Rhodococcus equi in clinical isolates in the USA.</title>
        <authorList>
            <person name="Alvarez-Narvaez S."/>
            <person name="Huber L."/>
            <person name="Cohen N.D."/>
            <person name="Slovis N."/>
            <person name="Greiter M."/>
            <person name="Giguere S."/>
            <person name="Hart K."/>
        </authorList>
    </citation>
    <scope>NUCLEOTIDE SEQUENCE</scope>
    <source>
        <strain evidence="2">Lh_17</strain>
    </source>
</reference>
<dbReference type="EMBL" id="WVDC01000001">
    <property type="protein sequence ID" value="NKW40089.1"/>
    <property type="molecule type" value="Genomic_DNA"/>
</dbReference>
<dbReference type="GO" id="GO:0004386">
    <property type="term" value="F:helicase activity"/>
    <property type="evidence" value="ECO:0007669"/>
    <property type="project" value="UniProtKB-KW"/>
</dbReference>
<dbReference type="Gene3D" id="3.40.50.300">
    <property type="entry name" value="P-loop containing nucleotide triphosphate hydrolases"/>
    <property type="match status" value="2"/>
</dbReference>
<dbReference type="Pfam" id="PF00271">
    <property type="entry name" value="Helicase_C"/>
    <property type="match status" value="1"/>
</dbReference>
<keyword evidence="2" id="KW-0067">ATP-binding</keyword>
<protein>
    <submittedName>
        <fullName evidence="2">Helicase</fullName>
    </submittedName>
</protein>
<dbReference type="InterPro" id="IPR027417">
    <property type="entry name" value="P-loop_NTPase"/>
</dbReference>
<accession>A0A9Q2Z3G1</accession>
<dbReference type="SMART" id="SM00487">
    <property type="entry name" value="DEXDc"/>
    <property type="match status" value="1"/>
</dbReference>
<dbReference type="Proteomes" id="UP000603463">
    <property type="component" value="Unassembled WGS sequence"/>
</dbReference>
<dbReference type="AlphaFoldDB" id="A0A9Q2Z3G1"/>